<dbReference type="AlphaFoldDB" id="A0AAV7VHN5"/>
<dbReference type="InterPro" id="IPR012337">
    <property type="entry name" value="RNaseH-like_sf"/>
</dbReference>
<dbReference type="SUPFAM" id="SSF53098">
    <property type="entry name" value="Ribonuclease H-like"/>
    <property type="match status" value="1"/>
</dbReference>
<sequence length="195" mass="21836">MHRTKCTALITSVLGPYFKDEMLKDIGSSPYSLLIDESTDIEVKKLLGICVKYFSIKHKKLVSTFLGMLGLNQACAEDIANAVFSLLESCNLETENLIGIGTDEASVMCAKQHSAFTLLRDKQPSLQLVRCICHSLDIIAKKAIRSIPSNVEFMIRETYNWFSTSPKRQDDYRELYLTLDGGLSLTLISPCETQD</sequence>
<reference evidence="1" key="1">
    <citation type="journal article" date="2022" name="bioRxiv">
        <title>Sequencing and chromosome-scale assembly of the giantPleurodeles waltlgenome.</title>
        <authorList>
            <person name="Brown T."/>
            <person name="Elewa A."/>
            <person name="Iarovenko S."/>
            <person name="Subramanian E."/>
            <person name="Araus A.J."/>
            <person name="Petzold A."/>
            <person name="Susuki M."/>
            <person name="Suzuki K.-i.T."/>
            <person name="Hayashi T."/>
            <person name="Toyoda A."/>
            <person name="Oliveira C."/>
            <person name="Osipova E."/>
            <person name="Leigh N.D."/>
            <person name="Simon A."/>
            <person name="Yun M.H."/>
        </authorList>
    </citation>
    <scope>NUCLEOTIDE SEQUENCE</scope>
    <source>
        <strain evidence="1">20211129_DDA</strain>
        <tissue evidence="1">Liver</tissue>
    </source>
</reference>
<keyword evidence="2" id="KW-1185">Reference proteome</keyword>
<dbReference type="EMBL" id="JANPWB010000003">
    <property type="protein sequence ID" value="KAJ1200812.1"/>
    <property type="molecule type" value="Genomic_DNA"/>
</dbReference>
<comment type="caution">
    <text evidence="1">The sequence shown here is derived from an EMBL/GenBank/DDBJ whole genome shotgun (WGS) entry which is preliminary data.</text>
</comment>
<evidence type="ECO:0008006" key="3">
    <source>
        <dbReference type="Google" id="ProtNLM"/>
    </source>
</evidence>
<dbReference type="PANTHER" id="PTHR37162">
    <property type="entry name" value="HAT FAMILY DIMERISATION DOMAINCONTAINING PROTEIN-RELATED"/>
    <property type="match status" value="1"/>
</dbReference>
<name>A0AAV7VHN5_PLEWA</name>
<evidence type="ECO:0000313" key="1">
    <source>
        <dbReference type="EMBL" id="KAJ1200812.1"/>
    </source>
</evidence>
<dbReference type="PANTHER" id="PTHR37162:SF1">
    <property type="entry name" value="BED-TYPE DOMAIN-CONTAINING PROTEIN"/>
    <property type="match status" value="1"/>
</dbReference>
<proteinExistence type="predicted"/>
<gene>
    <name evidence="1" type="ORF">NDU88_004633</name>
</gene>
<accession>A0AAV7VHN5</accession>
<protein>
    <recommendedName>
        <fullName evidence="3">DUF4371 domain-containing protein</fullName>
    </recommendedName>
</protein>
<organism evidence="1 2">
    <name type="scientific">Pleurodeles waltl</name>
    <name type="common">Iberian ribbed newt</name>
    <dbReference type="NCBI Taxonomy" id="8319"/>
    <lineage>
        <taxon>Eukaryota</taxon>
        <taxon>Metazoa</taxon>
        <taxon>Chordata</taxon>
        <taxon>Craniata</taxon>
        <taxon>Vertebrata</taxon>
        <taxon>Euteleostomi</taxon>
        <taxon>Amphibia</taxon>
        <taxon>Batrachia</taxon>
        <taxon>Caudata</taxon>
        <taxon>Salamandroidea</taxon>
        <taxon>Salamandridae</taxon>
        <taxon>Pleurodelinae</taxon>
        <taxon>Pleurodeles</taxon>
    </lineage>
</organism>
<dbReference type="Proteomes" id="UP001066276">
    <property type="component" value="Chromosome 2_1"/>
</dbReference>
<evidence type="ECO:0000313" key="2">
    <source>
        <dbReference type="Proteomes" id="UP001066276"/>
    </source>
</evidence>